<dbReference type="InterPro" id="IPR036511">
    <property type="entry name" value="TGT-like_sf"/>
</dbReference>
<sequence length="278" mass="30362">MISGAPSWIGPYRNGDKIGYAQGMMAYADYHGTDGNADLNPEIEERLPFLPQPLVSYASRTGTRKNLEAMRAAGWRLLVSATGVQRTEGMRYAIDSGAWTAYQAGTPFDEVAFCRAVEKLGESADWIVLPDVVAGGLRSLEMSLAWRDGFLRGIPTQLLIAVQDGMSIDDVREHLSPAVGLFIGGTTQWKETTAVQWGVLARRRNCHLHVGRVNSARRIRICAAAGAHSIDGTSVTRFAKTLGRLDRAVRQADIFSPDTMLLGDTAEPLLLHQEHQVG</sequence>
<dbReference type="EMBL" id="CVVU01000274">
    <property type="protein sequence ID" value="CRQ11246.1"/>
    <property type="molecule type" value="Genomic_DNA"/>
</dbReference>
<dbReference type="SUPFAM" id="SSF51713">
    <property type="entry name" value="tRNA-guanine transglycosylase"/>
    <property type="match status" value="1"/>
</dbReference>
<evidence type="ECO:0000313" key="1">
    <source>
        <dbReference type="EMBL" id="CRQ11246.1"/>
    </source>
</evidence>
<organism evidence="1 2">
    <name type="scientific">Pseudomonas aeruginosa</name>
    <dbReference type="NCBI Taxonomy" id="287"/>
    <lineage>
        <taxon>Bacteria</taxon>
        <taxon>Pseudomonadati</taxon>
        <taxon>Pseudomonadota</taxon>
        <taxon>Gammaproteobacteria</taxon>
        <taxon>Pseudomonadales</taxon>
        <taxon>Pseudomonadaceae</taxon>
        <taxon>Pseudomonas</taxon>
    </lineage>
</organism>
<evidence type="ECO:0000313" key="2">
    <source>
        <dbReference type="Proteomes" id="UP000045039"/>
    </source>
</evidence>
<protein>
    <submittedName>
        <fullName evidence="1">Uncharacterized protein</fullName>
    </submittedName>
</protein>
<accession>A0A9P1REX7</accession>
<dbReference type="AlphaFoldDB" id="A0A9P1REX7"/>
<dbReference type="Proteomes" id="UP000045039">
    <property type="component" value="Unassembled WGS sequence"/>
</dbReference>
<gene>
    <name evidence="1" type="ORF">PAERUG_P19_London_7_VIM_2_05_10_06786</name>
</gene>
<name>A0A9P1REX7_PSEAI</name>
<proteinExistence type="predicted"/>
<comment type="caution">
    <text evidence="1">The sequence shown here is derived from an EMBL/GenBank/DDBJ whole genome shotgun (WGS) entry which is preliminary data.</text>
</comment>
<reference evidence="2" key="1">
    <citation type="submission" date="2015-06" db="EMBL/GenBank/DDBJ databases">
        <authorList>
            <person name="Radhakrishnan Rajesh"/>
            <person name="Underwood Anthony"/>
            <person name="Al-Shahib Ali"/>
        </authorList>
    </citation>
    <scope>NUCLEOTIDE SEQUENCE [LARGE SCALE GENOMIC DNA]</scope>
    <source>
        <strain evidence="2">P19_London_7_VIM_2_05_10</strain>
    </source>
</reference>
<dbReference type="RefSeq" id="WP_049303391.1">
    <property type="nucleotide sequence ID" value="NZ_CAADND010000699.1"/>
</dbReference>
<dbReference type="GO" id="GO:0006400">
    <property type="term" value="P:tRNA modification"/>
    <property type="evidence" value="ECO:0007669"/>
    <property type="project" value="InterPro"/>
</dbReference>